<evidence type="ECO:0000256" key="1">
    <source>
        <dbReference type="SAM" id="MobiDB-lite"/>
    </source>
</evidence>
<dbReference type="Proteomes" id="UP000824998">
    <property type="component" value="Unassembled WGS sequence"/>
</dbReference>
<evidence type="ECO:0000313" key="2">
    <source>
        <dbReference type="EMBL" id="KAG9237498.1"/>
    </source>
</evidence>
<feature type="compositionally biased region" description="Acidic residues" evidence="1">
    <location>
        <begin position="9"/>
        <end position="19"/>
    </location>
</feature>
<reference evidence="2" key="1">
    <citation type="journal article" date="2021" name="IMA Fungus">
        <title>Genomic characterization of three marine fungi, including Emericellopsis atlantica sp. nov. with signatures of a generalist lifestyle and marine biomass degradation.</title>
        <authorList>
            <person name="Hagestad O.C."/>
            <person name="Hou L."/>
            <person name="Andersen J.H."/>
            <person name="Hansen E.H."/>
            <person name="Altermark B."/>
            <person name="Li C."/>
            <person name="Kuhnert E."/>
            <person name="Cox R.J."/>
            <person name="Crous P.W."/>
            <person name="Spatafora J.W."/>
            <person name="Lail K."/>
            <person name="Amirebrahimi M."/>
            <person name="Lipzen A."/>
            <person name="Pangilinan J."/>
            <person name="Andreopoulos W."/>
            <person name="Hayes R.D."/>
            <person name="Ng V."/>
            <person name="Grigoriev I.V."/>
            <person name="Jackson S.A."/>
            <person name="Sutton T.D.S."/>
            <person name="Dobson A.D.W."/>
            <person name="Rama T."/>
        </authorList>
    </citation>
    <scope>NUCLEOTIDE SEQUENCE</scope>
    <source>
        <strain evidence="2">TRa018bII</strain>
    </source>
</reference>
<feature type="compositionally biased region" description="Polar residues" evidence="1">
    <location>
        <begin position="67"/>
        <end position="79"/>
    </location>
</feature>
<keyword evidence="3" id="KW-1185">Reference proteome</keyword>
<dbReference type="AlphaFoldDB" id="A0A9P7YQY1"/>
<protein>
    <submittedName>
        <fullName evidence="2">Uncharacterized protein</fullName>
    </submittedName>
</protein>
<comment type="caution">
    <text evidence="2">The sequence shown here is derived from an EMBL/GenBank/DDBJ whole genome shotgun (WGS) entry which is preliminary data.</text>
</comment>
<accession>A0A9P7YQY1</accession>
<feature type="region of interest" description="Disordered" evidence="1">
    <location>
        <begin position="1"/>
        <end position="21"/>
    </location>
</feature>
<feature type="region of interest" description="Disordered" evidence="1">
    <location>
        <begin position="67"/>
        <end position="88"/>
    </location>
</feature>
<name>A0A9P7YQY1_9HELO</name>
<evidence type="ECO:0000313" key="3">
    <source>
        <dbReference type="Proteomes" id="UP000824998"/>
    </source>
</evidence>
<gene>
    <name evidence="2" type="ORF">BJ875DRAFT_453604</name>
</gene>
<proteinExistence type="predicted"/>
<sequence length="88" mass="9822">MMTRPTCLESEDFEDDIGDQESHNPVAATWAITFDHVLTVDPLAAEILSVMSSLDTYAIAIPESLNRHTTGTRTNNSPQRWVDMGRET</sequence>
<organism evidence="2 3">
    <name type="scientific">Amylocarpus encephaloides</name>
    <dbReference type="NCBI Taxonomy" id="45428"/>
    <lineage>
        <taxon>Eukaryota</taxon>
        <taxon>Fungi</taxon>
        <taxon>Dikarya</taxon>
        <taxon>Ascomycota</taxon>
        <taxon>Pezizomycotina</taxon>
        <taxon>Leotiomycetes</taxon>
        <taxon>Helotiales</taxon>
        <taxon>Helotiales incertae sedis</taxon>
        <taxon>Amylocarpus</taxon>
    </lineage>
</organism>
<dbReference type="EMBL" id="MU251385">
    <property type="protein sequence ID" value="KAG9237498.1"/>
    <property type="molecule type" value="Genomic_DNA"/>
</dbReference>